<keyword evidence="2" id="KW-1185">Reference proteome</keyword>
<dbReference type="InterPro" id="IPR016799">
    <property type="entry name" value="UCP022062"/>
</dbReference>
<dbReference type="RefSeq" id="WP_221057516.1">
    <property type="nucleotide sequence ID" value="NZ_AP019781.1"/>
</dbReference>
<organism evidence="1 2">
    <name type="scientific">Methanoculleus chikugoensis</name>
    <dbReference type="NCBI Taxonomy" id="118126"/>
    <lineage>
        <taxon>Archaea</taxon>
        <taxon>Methanobacteriati</taxon>
        <taxon>Methanobacteriota</taxon>
        <taxon>Stenosarchaea group</taxon>
        <taxon>Methanomicrobia</taxon>
        <taxon>Methanomicrobiales</taxon>
        <taxon>Methanomicrobiaceae</taxon>
        <taxon>Methanoculleus</taxon>
    </lineage>
</organism>
<evidence type="ECO:0008006" key="3">
    <source>
        <dbReference type="Google" id="ProtNLM"/>
    </source>
</evidence>
<gene>
    <name evidence="1" type="ORF">MchiMG62_02110</name>
</gene>
<dbReference type="EMBL" id="AP019781">
    <property type="protein sequence ID" value="BBL67030.1"/>
    <property type="molecule type" value="Genomic_DNA"/>
</dbReference>
<evidence type="ECO:0000313" key="2">
    <source>
        <dbReference type="Proteomes" id="UP000824969"/>
    </source>
</evidence>
<evidence type="ECO:0000313" key="1">
    <source>
        <dbReference type="EMBL" id="BBL67030.1"/>
    </source>
</evidence>
<proteinExistence type="predicted"/>
<dbReference type="Proteomes" id="UP000824969">
    <property type="component" value="Chromosome"/>
</dbReference>
<reference evidence="1 2" key="1">
    <citation type="submission" date="2019-06" db="EMBL/GenBank/DDBJ databases">
        <title>Complete genome sequence of Methanoculleus chikugoensis strain MG62.</title>
        <authorList>
            <person name="Asakawa S."/>
            <person name="Dianou D."/>
        </authorList>
    </citation>
    <scope>NUCLEOTIDE SEQUENCE [LARGE SCALE GENOMIC DNA]</scope>
    <source>
        <strain evidence="1 2">MG62</strain>
    </source>
</reference>
<dbReference type="GeneID" id="66129711"/>
<dbReference type="PIRSF" id="PIRSF022062">
    <property type="entry name" value="UCP022062"/>
    <property type="match status" value="1"/>
</dbReference>
<protein>
    <recommendedName>
        <fullName evidence="3">Kinase binding protein CGI-121</fullName>
    </recommendedName>
</protein>
<accession>A0ABM7H2T7</accession>
<dbReference type="NCBIfam" id="NF011465">
    <property type="entry name" value="PRK14886.1-1"/>
    <property type="match status" value="1"/>
</dbReference>
<name>A0ABM7H2T7_9EURY</name>
<sequence>MTERELPCEIYRAVFTVDDNAAFLQEIRTIADEFETHIILFDADRLAGRDHVEAALRHARRSWAGGEPIANSLEMEALLYAAGTRQCQVASSFGIHPGENRSYVAVCPPAPGVRDRLAGLVRFVDDDWEEIDPAKRALLAELFAITPEEVAVVGEERFRELVLERVALLDVYR</sequence>